<feature type="compositionally biased region" description="Low complexity" evidence="7">
    <location>
        <begin position="353"/>
        <end position="377"/>
    </location>
</feature>
<evidence type="ECO:0000256" key="7">
    <source>
        <dbReference type="SAM" id="MobiDB-lite"/>
    </source>
</evidence>
<evidence type="ECO:0000256" key="5">
    <source>
        <dbReference type="ARBA" id="ARBA00023125"/>
    </source>
</evidence>
<dbReference type="PANTHER" id="PTHR10288">
    <property type="entry name" value="KH DOMAIN CONTAINING RNA BINDING PROTEIN"/>
    <property type="match status" value="1"/>
</dbReference>
<reference evidence="10" key="1">
    <citation type="journal article" date="2016" name="Nature">
        <title>Genome evolution in the allotetraploid frog Xenopus laevis.</title>
        <authorList>
            <person name="Session A.M."/>
            <person name="Uno Y."/>
            <person name="Kwon T."/>
            <person name="Chapman J.A."/>
            <person name="Toyoda A."/>
            <person name="Takahashi S."/>
            <person name="Fukui A."/>
            <person name="Hikosaka A."/>
            <person name="Suzuki A."/>
            <person name="Kondo M."/>
            <person name="van Heeringen S.J."/>
            <person name="Quigley I."/>
            <person name="Heinz S."/>
            <person name="Ogino H."/>
            <person name="Ochi H."/>
            <person name="Hellsten U."/>
            <person name="Lyons J.B."/>
            <person name="Simakov O."/>
            <person name="Putnam N."/>
            <person name="Stites J."/>
            <person name="Kuroki Y."/>
            <person name="Tanaka T."/>
            <person name="Michiue T."/>
            <person name="Watanabe M."/>
            <person name="Bogdanovic O."/>
            <person name="Lister R."/>
            <person name="Georgiou G."/>
            <person name="Paranjpe S.S."/>
            <person name="van Kruijsbergen I."/>
            <person name="Shu S."/>
            <person name="Carlson J."/>
            <person name="Kinoshita T."/>
            <person name="Ohta Y."/>
            <person name="Mawaribuchi S."/>
            <person name="Jenkins J."/>
            <person name="Grimwood J."/>
            <person name="Schmutz J."/>
            <person name="Mitros T."/>
            <person name="Mozaffari S.V."/>
            <person name="Suzuki Y."/>
            <person name="Haramoto Y."/>
            <person name="Yamamoto T.S."/>
            <person name="Takagi C."/>
            <person name="Heald R."/>
            <person name="Miller K."/>
            <person name="Haudenschild C."/>
            <person name="Kitzman J."/>
            <person name="Nakayama T."/>
            <person name="Izutsu Y."/>
            <person name="Robert J."/>
            <person name="Fortriede J."/>
            <person name="Burns K."/>
            <person name="Lotay V."/>
            <person name="Karimi K."/>
            <person name="Yasuoka Y."/>
            <person name="Dichmann D.S."/>
            <person name="Flajnik M.F."/>
            <person name="Houston D.W."/>
            <person name="Shendure J."/>
            <person name="DuPasquier L."/>
            <person name="Vize P.D."/>
            <person name="Zorn A.M."/>
            <person name="Ito M."/>
            <person name="Marcotte E.M."/>
            <person name="Wallingford J.B."/>
            <person name="Ito Y."/>
            <person name="Asashima M."/>
            <person name="Ueno N."/>
            <person name="Matsuda Y."/>
            <person name="Veenstra G.J."/>
            <person name="Fujiyama A."/>
            <person name="Harland R.M."/>
            <person name="Taira M."/>
            <person name="Rokhsar D.S."/>
        </authorList>
    </citation>
    <scope>NUCLEOTIDE SEQUENCE [LARGE SCALE GENOMIC DNA]</scope>
    <source>
        <strain evidence="10">J</strain>
    </source>
</reference>
<proteinExistence type="predicted"/>
<dbReference type="Pfam" id="PF00013">
    <property type="entry name" value="KH_1"/>
    <property type="match status" value="3"/>
</dbReference>
<dbReference type="GO" id="GO:0003677">
    <property type="term" value="F:DNA binding"/>
    <property type="evidence" value="ECO:0007669"/>
    <property type="project" value="UniProtKB-KW"/>
</dbReference>
<evidence type="ECO:0000256" key="4">
    <source>
        <dbReference type="ARBA" id="ARBA00022884"/>
    </source>
</evidence>
<dbReference type="AlphaFoldDB" id="A0A974HZS5"/>
<evidence type="ECO:0000256" key="3">
    <source>
        <dbReference type="ARBA" id="ARBA00022737"/>
    </source>
</evidence>
<evidence type="ECO:0000256" key="6">
    <source>
        <dbReference type="PROSITE-ProRule" id="PRU00117"/>
    </source>
</evidence>
<keyword evidence="4 6" id="KW-0694">RNA-binding</keyword>
<keyword evidence="5" id="KW-0238">DNA-binding</keyword>
<keyword evidence="3" id="KW-0677">Repeat</keyword>
<evidence type="ECO:0000256" key="2">
    <source>
        <dbReference type="ARBA" id="ARBA00022490"/>
    </source>
</evidence>
<dbReference type="EMBL" id="CM004468">
    <property type="protein sequence ID" value="OCT95896.1"/>
    <property type="molecule type" value="Genomic_DNA"/>
</dbReference>
<dbReference type="Proteomes" id="UP000694892">
    <property type="component" value="Chromosome 2L"/>
</dbReference>
<dbReference type="FunFam" id="3.30.1370.10:FF:000005">
    <property type="entry name" value="poly(RC)-binding protein 2 isoform X1"/>
    <property type="match status" value="1"/>
</dbReference>
<feature type="compositionally biased region" description="Basic and acidic residues" evidence="7">
    <location>
        <begin position="420"/>
        <end position="430"/>
    </location>
</feature>
<feature type="compositionally biased region" description="Low complexity" evidence="7">
    <location>
        <begin position="400"/>
        <end position="414"/>
    </location>
</feature>
<gene>
    <name evidence="9" type="ORF">XELAEV_18013586mg</name>
</gene>
<dbReference type="CDD" id="cd22518">
    <property type="entry name" value="KH-I_PCBP1_2_rpt2"/>
    <property type="match status" value="1"/>
</dbReference>
<accession>A0A974HZS5</accession>
<feature type="domain" description="K Homology" evidence="8">
    <location>
        <begin position="96"/>
        <end position="167"/>
    </location>
</feature>
<feature type="domain" description="K Homology" evidence="8">
    <location>
        <begin position="240"/>
        <end position="310"/>
    </location>
</feature>
<feature type="region of interest" description="Disordered" evidence="7">
    <location>
        <begin position="400"/>
        <end position="430"/>
    </location>
</feature>
<evidence type="ECO:0000259" key="8">
    <source>
        <dbReference type="SMART" id="SM00322"/>
    </source>
</evidence>
<dbReference type="CDD" id="cd22515">
    <property type="entry name" value="KH-I_PCBP1_2_rpt1"/>
    <property type="match status" value="1"/>
</dbReference>
<sequence>MDTSVIEGGLNVTLTIRLLMHGKEVGSIIGKKGESVKKMREESGARINISEGNCPERIITLAGPTNAIFKAFSMIIDKLEEDISSSMTNSTASSKPPVTLRLVVPASQCGSLIGKGGCKIKEIRESTGAQVQVAGDMLPNSTERAITIAGIPQSIIECVKQICVVMLESPPKGVTIPYRPKPSSSPVIFAGGQAYTIQGQYAIPQPDLTKLHQLAMQQSHFPMSHSGNTGFSGGIDASAQTTSHELTIPNDLIGCIIGRQGAKINEIRQMSGAQIKIANPVEGSNDRQVTITGSTASISLAQYLINVSLESAKPSSSQSATAPDLLSISQPSTLSSAAPTSLVITSTAGPCEPSSASTSSSSSSDTPSSLPTPSTAPCVSNLLDMKPVPLLALNVVSTASSSTSSSSAAPASAAQLYSKAKSEKQRFSPY</sequence>
<comment type="subcellular location">
    <subcellularLocation>
        <location evidence="1">Cytoplasm</location>
    </subcellularLocation>
</comment>
<keyword evidence="2" id="KW-0963">Cytoplasm</keyword>
<evidence type="ECO:0000313" key="9">
    <source>
        <dbReference type="EMBL" id="OCT95896.1"/>
    </source>
</evidence>
<name>A0A974HZS5_XENLA</name>
<dbReference type="GO" id="GO:0003723">
    <property type="term" value="F:RNA binding"/>
    <property type="evidence" value="ECO:0007669"/>
    <property type="project" value="UniProtKB-UniRule"/>
</dbReference>
<dbReference type="GO" id="GO:0005737">
    <property type="term" value="C:cytoplasm"/>
    <property type="evidence" value="ECO:0007669"/>
    <property type="project" value="UniProtKB-SubCell"/>
</dbReference>
<dbReference type="FunFam" id="3.30.1370.10:FF:000003">
    <property type="entry name" value="poly(RC)-binding protein 2 isoform X1"/>
    <property type="match status" value="1"/>
</dbReference>
<dbReference type="SMART" id="SM00322">
    <property type="entry name" value="KH"/>
    <property type="match status" value="3"/>
</dbReference>
<dbReference type="InterPro" id="IPR004088">
    <property type="entry name" value="KH_dom_type_1"/>
</dbReference>
<evidence type="ECO:0000313" key="10">
    <source>
        <dbReference type="Proteomes" id="UP000694892"/>
    </source>
</evidence>
<dbReference type="FunFam" id="3.30.1370.10:FF:000002">
    <property type="entry name" value="poly(RC)-binding protein 2 isoform X1"/>
    <property type="match status" value="1"/>
</dbReference>
<protein>
    <recommendedName>
        <fullName evidence="8">K Homology domain-containing protein</fullName>
    </recommendedName>
</protein>
<dbReference type="InterPro" id="IPR036612">
    <property type="entry name" value="KH_dom_type_1_sf"/>
</dbReference>
<evidence type="ECO:0000256" key="1">
    <source>
        <dbReference type="ARBA" id="ARBA00004496"/>
    </source>
</evidence>
<dbReference type="InterPro" id="IPR004087">
    <property type="entry name" value="KH_dom"/>
</dbReference>
<dbReference type="CDD" id="cd22521">
    <property type="entry name" value="KH-I_PCBP1_2_rpt3"/>
    <property type="match status" value="1"/>
</dbReference>
<dbReference type="Gene3D" id="3.30.1370.10">
    <property type="entry name" value="K Homology domain, type 1"/>
    <property type="match status" value="3"/>
</dbReference>
<organism evidence="9 10">
    <name type="scientific">Xenopus laevis</name>
    <name type="common">African clawed frog</name>
    <dbReference type="NCBI Taxonomy" id="8355"/>
    <lineage>
        <taxon>Eukaryota</taxon>
        <taxon>Metazoa</taxon>
        <taxon>Chordata</taxon>
        <taxon>Craniata</taxon>
        <taxon>Vertebrata</taxon>
        <taxon>Euteleostomi</taxon>
        <taxon>Amphibia</taxon>
        <taxon>Batrachia</taxon>
        <taxon>Anura</taxon>
        <taxon>Pipoidea</taxon>
        <taxon>Pipidae</taxon>
        <taxon>Xenopodinae</taxon>
        <taxon>Xenopus</taxon>
        <taxon>Xenopus</taxon>
    </lineage>
</organism>
<feature type="region of interest" description="Disordered" evidence="7">
    <location>
        <begin position="345"/>
        <end position="378"/>
    </location>
</feature>
<dbReference type="PROSITE" id="PS50084">
    <property type="entry name" value="KH_TYPE_1"/>
    <property type="match status" value="3"/>
</dbReference>
<feature type="domain" description="K Homology" evidence="8">
    <location>
        <begin position="12"/>
        <end position="80"/>
    </location>
</feature>
<dbReference type="SUPFAM" id="SSF54791">
    <property type="entry name" value="Eukaryotic type KH-domain (KH-domain type I)"/>
    <property type="match status" value="3"/>
</dbReference>